<organism evidence="2 3">
    <name type="scientific">Methyloceanibacter marginalis</name>
    <dbReference type="NCBI Taxonomy" id="1774971"/>
    <lineage>
        <taxon>Bacteria</taxon>
        <taxon>Pseudomonadati</taxon>
        <taxon>Pseudomonadota</taxon>
        <taxon>Alphaproteobacteria</taxon>
        <taxon>Hyphomicrobiales</taxon>
        <taxon>Hyphomicrobiaceae</taxon>
        <taxon>Methyloceanibacter</taxon>
    </lineage>
</organism>
<reference evidence="2 3" key="1">
    <citation type="journal article" date="2016" name="Environ. Microbiol.">
        <title>New Methyloceanibacter diversity from North Sea sediments includes methanotroph containing solely the soluble methane monooxygenase.</title>
        <authorList>
            <person name="Vekeman B."/>
            <person name="Kerckhof F.M."/>
            <person name="Cremers G."/>
            <person name="de Vos P."/>
            <person name="Vandamme P."/>
            <person name="Boon N."/>
            <person name="Op den Camp H.J."/>
            <person name="Heylen K."/>
        </authorList>
    </citation>
    <scope>NUCLEOTIDE SEQUENCE [LARGE SCALE GENOMIC DNA]</scope>
    <source>
        <strain evidence="2 3">R-67177</strain>
    </source>
</reference>
<evidence type="ECO:0000256" key="1">
    <source>
        <dbReference type="SAM" id="MobiDB-lite"/>
    </source>
</evidence>
<accession>A0A1E3W9G6</accession>
<comment type="caution">
    <text evidence="2">The sequence shown here is derived from an EMBL/GenBank/DDBJ whole genome shotgun (WGS) entry which is preliminary data.</text>
</comment>
<dbReference type="AlphaFoldDB" id="A0A1E3W9G6"/>
<keyword evidence="3" id="KW-1185">Reference proteome</keyword>
<name>A0A1E3W9G6_9HYPH</name>
<dbReference type="EMBL" id="LPWD01000307">
    <property type="protein sequence ID" value="ODS02449.1"/>
    <property type="molecule type" value="Genomic_DNA"/>
</dbReference>
<protein>
    <submittedName>
        <fullName evidence="2">Uncharacterized protein</fullName>
    </submittedName>
</protein>
<feature type="compositionally biased region" description="Basic and acidic residues" evidence="1">
    <location>
        <begin position="109"/>
        <end position="120"/>
    </location>
</feature>
<sequence length="120" mass="12669">MGLPMTHTSLKVFLVAGLIAVLTGSAGFAGDWTGNYMTEDTKGNAFRIVLSGDGKAAGEKDGHVLSGTWTNEGDAAVIKWDSGWTTKLSKDGDRYQKSAYRAGASTQDDPTHTTGAEKIE</sequence>
<proteinExistence type="predicted"/>
<feature type="region of interest" description="Disordered" evidence="1">
    <location>
        <begin position="99"/>
        <end position="120"/>
    </location>
</feature>
<evidence type="ECO:0000313" key="2">
    <source>
        <dbReference type="EMBL" id="ODS02449.1"/>
    </source>
</evidence>
<gene>
    <name evidence="2" type="ORF">AUC71_15325</name>
</gene>
<dbReference type="Proteomes" id="UP000095042">
    <property type="component" value="Unassembled WGS sequence"/>
</dbReference>
<evidence type="ECO:0000313" key="3">
    <source>
        <dbReference type="Proteomes" id="UP000095042"/>
    </source>
</evidence>